<reference evidence="5 6" key="1">
    <citation type="submission" date="2018-10" db="EMBL/GenBank/DDBJ databases">
        <title>Ulvibacterium marinum gen. nov., sp. nov., a novel marine bacterium of the family Flavobacteriaceae, isolated from a culture of the green alga Ulva prolifera.</title>
        <authorList>
            <person name="Zhang Z."/>
        </authorList>
    </citation>
    <scope>NUCLEOTIDE SEQUENCE [LARGE SCALE GENOMIC DNA]</scope>
    <source>
        <strain evidence="5 6">CCMM003</strain>
    </source>
</reference>
<evidence type="ECO:0000259" key="4">
    <source>
        <dbReference type="SMART" id="SM00062"/>
    </source>
</evidence>
<dbReference type="Pfam" id="PF00497">
    <property type="entry name" value="SBP_bac_3"/>
    <property type="match status" value="1"/>
</dbReference>
<evidence type="ECO:0000313" key="5">
    <source>
        <dbReference type="EMBL" id="RKN81263.1"/>
    </source>
</evidence>
<sequence length="364" mass="41227">MRLRWSFLFFVLLLMGARGQSKSDNPFSNTEVLKVGYTTAPPFAVQEDTVLRGINVWLWKRVAKDLKLEYELLPMDFSDMLDSLETGGIDVSINPLTITSERSKKMEFTHSFYASNSTVAVAEISSFDKLLDFVRAFFNLNFLKGLGVLLLIIFLFGLAGWYFERKENPDHFRSGLHGIWDGLWWSAVTLTTVGYGDKAPKTRMGKTVALILMFGGLLFISGLTASIASGLTVNHLTTDPDSFNEFKERAVGSVKNTGTSEFLKSRFFQDLKGYNTVAEGLSALKNKDIEAFMYDEPILKYRIARDSSMSSISILPIKFDVQFYAFAIAKKHIALEQAISQRILEIMETEEWRIVLNEFKLNEL</sequence>
<feature type="transmembrane region" description="Helical" evidence="2">
    <location>
        <begin position="208"/>
        <end position="231"/>
    </location>
</feature>
<feature type="transmembrane region" description="Helical" evidence="2">
    <location>
        <begin position="142"/>
        <end position="163"/>
    </location>
</feature>
<evidence type="ECO:0000313" key="6">
    <source>
        <dbReference type="Proteomes" id="UP000276603"/>
    </source>
</evidence>
<dbReference type="Gene3D" id="1.10.287.70">
    <property type="match status" value="1"/>
</dbReference>
<dbReference type="SUPFAM" id="SSF81324">
    <property type="entry name" value="Voltage-gated potassium channels"/>
    <property type="match status" value="1"/>
</dbReference>
<evidence type="ECO:0000256" key="2">
    <source>
        <dbReference type="SAM" id="Phobius"/>
    </source>
</evidence>
<evidence type="ECO:0000256" key="1">
    <source>
        <dbReference type="ARBA" id="ARBA00022729"/>
    </source>
</evidence>
<dbReference type="RefSeq" id="WP_120711420.1">
    <property type="nucleotide sequence ID" value="NZ_RBCJ01000002.1"/>
</dbReference>
<dbReference type="Proteomes" id="UP000276603">
    <property type="component" value="Unassembled WGS sequence"/>
</dbReference>
<protein>
    <recommendedName>
        <fullName evidence="4">Solute-binding protein family 3/N-terminal domain-containing protein</fullName>
    </recommendedName>
</protein>
<dbReference type="SMART" id="SM00062">
    <property type="entry name" value="PBPb"/>
    <property type="match status" value="1"/>
</dbReference>
<dbReference type="PRINTS" id="PR00169">
    <property type="entry name" value="KCHANNEL"/>
</dbReference>
<dbReference type="PANTHER" id="PTHR35936">
    <property type="entry name" value="MEMBRANE-BOUND LYTIC MUREIN TRANSGLYCOSYLASE F"/>
    <property type="match status" value="1"/>
</dbReference>
<organism evidence="5 6">
    <name type="scientific">Ulvibacterium marinum</name>
    <dbReference type="NCBI Taxonomy" id="2419782"/>
    <lineage>
        <taxon>Bacteria</taxon>
        <taxon>Pseudomonadati</taxon>
        <taxon>Bacteroidota</taxon>
        <taxon>Flavobacteriia</taxon>
        <taxon>Flavobacteriales</taxon>
        <taxon>Flavobacteriaceae</taxon>
        <taxon>Ulvibacterium</taxon>
    </lineage>
</organism>
<keyword evidence="2" id="KW-1133">Transmembrane helix</keyword>
<dbReference type="EMBL" id="RBCJ01000002">
    <property type="protein sequence ID" value="RKN81263.1"/>
    <property type="molecule type" value="Genomic_DNA"/>
</dbReference>
<proteinExistence type="predicted"/>
<dbReference type="InterPro" id="IPR001638">
    <property type="entry name" value="Solute-binding_3/MltF_N"/>
</dbReference>
<dbReference type="Gene3D" id="3.40.190.10">
    <property type="entry name" value="Periplasmic binding protein-like II"/>
    <property type="match status" value="2"/>
</dbReference>
<keyword evidence="2" id="KW-0472">Membrane</keyword>
<dbReference type="AlphaFoldDB" id="A0A3B0C5C3"/>
<accession>A0A3B0C5C3</accession>
<gene>
    <name evidence="5" type="ORF">D7Z94_10000</name>
</gene>
<keyword evidence="6" id="KW-1185">Reference proteome</keyword>
<dbReference type="SUPFAM" id="SSF53850">
    <property type="entry name" value="Periplasmic binding protein-like II"/>
    <property type="match status" value="1"/>
</dbReference>
<comment type="caution">
    <text evidence="5">The sequence shown here is derived from an EMBL/GenBank/DDBJ whole genome shotgun (WGS) entry which is preliminary data.</text>
</comment>
<dbReference type="OrthoDB" id="9799090at2"/>
<name>A0A3B0C5C3_9FLAO</name>
<evidence type="ECO:0000256" key="3">
    <source>
        <dbReference type="SAM" id="SignalP"/>
    </source>
</evidence>
<dbReference type="InterPro" id="IPR013099">
    <property type="entry name" value="K_chnl_dom"/>
</dbReference>
<dbReference type="PANTHER" id="PTHR35936:SF38">
    <property type="entry name" value="GLUTAMINE-BINDING PERIPLASMIC PROTEIN"/>
    <property type="match status" value="1"/>
</dbReference>
<keyword evidence="2" id="KW-0812">Transmembrane</keyword>
<dbReference type="Pfam" id="PF07885">
    <property type="entry name" value="Ion_trans_2"/>
    <property type="match status" value="1"/>
</dbReference>
<feature type="domain" description="Solute-binding protein family 3/N-terminal" evidence="4">
    <location>
        <begin position="32"/>
        <end position="362"/>
    </location>
</feature>
<feature type="chain" id="PRO_5017364186" description="Solute-binding protein family 3/N-terminal domain-containing protein" evidence="3">
    <location>
        <begin position="24"/>
        <end position="364"/>
    </location>
</feature>
<keyword evidence="1 3" id="KW-0732">Signal</keyword>
<feature type="signal peptide" evidence="3">
    <location>
        <begin position="1"/>
        <end position="23"/>
    </location>
</feature>